<evidence type="ECO:0000256" key="1">
    <source>
        <dbReference type="SAM" id="Phobius"/>
    </source>
</evidence>
<dbReference type="Proteomes" id="UP000266723">
    <property type="component" value="Unassembled WGS sequence"/>
</dbReference>
<dbReference type="Pfam" id="PF06708">
    <property type="entry name" value="DUF1195"/>
    <property type="match status" value="1"/>
</dbReference>
<dbReference type="PANTHER" id="PTHR34358">
    <property type="entry name" value="OS03G0411600 PROTEIN"/>
    <property type="match status" value="1"/>
</dbReference>
<keyword evidence="1" id="KW-0472">Membrane</keyword>
<proteinExistence type="predicted"/>
<reference evidence="2 3" key="1">
    <citation type="journal article" date="2020" name="BMC Genomics">
        <title>Intraspecific diversification of the crop wild relative Brassica cretica Lam. using demographic model selection.</title>
        <authorList>
            <person name="Kioukis A."/>
            <person name="Michalopoulou V.A."/>
            <person name="Briers L."/>
            <person name="Pirintsos S."/>
            <person name="Studholme D.J."/>
            <person name="Pavlidis P."/>
            <person name="Sarris P.F."/>
        </authorList>
    </citation>
    <scope>NUCLEOTIDE SEQUENCE [LARGE SCALE GENOMIC DNA]</scope>
    <source>
        <strain evidence="3">cv. PFS-1207/04</strain>
    </source>
</reference>
<sequence>MKEGDALPTTANSKKEHSETVLFGRGRYKFYAFAALLLLAFWSMFTGTVTLRLSTGNLNRLSEDLGVRNYDHLDALEMEKRERVVKRMWDVYTNSRRIKLPQFWQEAFVAAYEELTSDVPGVRDAAIGEIAKMSVQSINLDSNPSRSMVRILDSIAGLLMVTRCMAMCLIIQDIERCLGRRSWLNKYGRGALIIPRAQGVWEEASRRFYTSQQQVADDNDMI</sequence>
<gene>
    <name evidence="2" type="ORF">DY000_02028013</name>
</gene>
<name>A0ABQ7EEZ2_BRACR</name>
<protein>
    <submittedName>
        <fullName evidence="2">Uncharacterized protein</fullName>
    </submittedName>
</protein>
<dbReference type="InterPro" id="IPR010608">
    <property type="entry name" value="DUF1195"/>
</dbReference>
<keyword evidence="1" id="KW-0812">Transmembrane</keyword>
<organism evidence="2 3">
    <name type="scientific">Brassica cretica</name>
    <name type="common">Mustard</name>
    <dbReference type="NCBI Taxonomy" id="69181"/>
    <lineage>
        <taxon>Eukaryota</taxon>
        <taxon>Viridiplantae</taxon>
        <taxon>Streptophyta</taxon>
        <taxon>Embryophyta</taxon>
        <taxon>Tracheophyta</taxon>
        <taxon>Spermatophyta</taxon>
        <taxon>Magnoliopsida</taxon>
        <taxon>eudicotyledons</taxon>
        <taxon>Gunneridae</taxon>
        <taxon>Pentapetalae</taxon>
        <taxon>rosids</taxon>
        <taxon>malvids</taxon>
        <taxon>Brassicales</taxon>
        <taxon>Brassicaceae</taxon>
        <taxon>Brassiceae</taxon>
        <taxon>Brassica</taxon>
    </lineage>
</organism>
<accession>A0ABQ7EEZ2</accession>
<dbReference type="PANTHER" id="PTHR34358:SF2">
    <property type="entry name" value="OS03G0411600 PROTEIN"/>
    <property type="match status" value="1"/>
</dbReference>
<evidence type="ECO:0000313" key="3">
    <source>
        <dbReference type="Proteomes" id="UP000266723"/>
    </source>
</evidence>
<comment type="caution">
    <text evidence="2">The sequence shown here is derived from an EMBL/GenBank/DDBJ whole genome shotgun (WGS) entry which is preliminary data.</text>
</comment>
<dbReference type="EMBL" id="QGKV02000299">
    <property type="protein sequence ID" value="KAF3595441.1"/>
    <property type="molecule type" value="Genomic_DNA"/>
</dbReference>
<evidence type="ECO:0000313" key="2">
    <source>
        <dbReference type="EMBL" id="KAF3595441.1"/>
    </source>
</evidence>
<feature type="transmembrane region" description="Helical" evidence="1">
    <location>
        <begin position="30"/>
        <end position="51"/>
    </location>
</feature>
<keyword evidence="3" id="KW-1185">Reference proteome</keyword>
<keyword evidence="1" id="KW-1133">Transmembrane helix</keyword>